<keyword evidence="2 4" id="KW-0808">Transferase</keyword>
<feature type="domain" description="Methyltransferase type 11" evidence="3">
    <location>
        <begin position="90"/>
        <end position="138"/>
    </location>
</feature>
<dbReference type="InterPro" id="IPR050602">
    <property type="entry name" value="Malonyl-ACP_OMT"/>
</dbReference>
<dbReference type="SUPFAM" id="SSF53335">
    <property type="entry name" value="S-adenosyl-L-methionine-dependent methyltransferases"/>
    <property type="match status" value="1"/>
</dbReference>
<organism evidence="4">
    <name type="scientific">hydrothermal vent metagenome</name>
    <dbReference type="NCBI Taxonomy" id="652676"/>
    <lineage>
        <taxon>unclassified sequences</taxon>
        <taxon>metagenomes</taxon>
        <taxon>ecological metagenomes</taxon>
    </lineage>
</organism>
<sequence length="291" mass="31044">MASINILIDRSLARARDGRAQDRGGEHFLLDAVAADLTDRVAGMSASFSSPLDLSPRAGILAGDISKTDKARNWILAPSCSPAGEMNRPVAVTDEEWLPFAPASFDLVVSGLGLHRVNDLPGALIQINRALKPDGLFLGALFGGATLSELKTSLAEAEAEITGGASPRVMPFADVSALGQLMSRAGFALPVADVERRIARYTTMFDLVTDLRAMGETNSLKARSRTPLRRKVFLRAGEIYAARFADPDGRLRATFDIVTLTGWHPHASQQQPLAPGSAKMPLADALKAVKS</sequence>
<dbReference type="InterPro" id="IPR013216">
    <property type="entry name" value="Methyltransf_11"/>
</dbReference>
<dbReference type="Gene3D" id="3.40.50.150">
    <property type="entry name" value="Vaccinia Virus protein VP39"/>
    <property type="match status" value="1"/>
</dbReference>
<dbReference type="AlphaFoldDB" id="A0A3B0TH33"/>
<gene>
    <name evidence="4" type="ORF">MNBD_ALPHA09-1304</name>
</gene>
<reference evidence="4" key="1">
    <citation type="submission" date="2018-06" db="EMBL/GenBank/DDBJ databases">
        <authorList>
            <person name="Zhirakovskaya E."/>
        </authorList>
    </citation>
    <scope>NUCLEOTIDE SEQUENCE</scope>
</reference>
<evidence type="ECO:0000256" key="2">
    <source>
        <dbReference type="ARBA" id="ARBA00022679"/>
    </source>
</evidence>
<evidence type="ECO:0000259" key="3">
    <source>
        <dbReference type="Pfam" id="PF08241"/>
    </source>
</evidence>
<dbReference type="Pfam" id="PF08241">
    <property type="entry name" value="Methyltransf_11"/>
    <property type="match status" value="1"/>
</dbReference>
<dbReference type="GO" id="GO:0008757">
    <property type="term" value="F:S-adenosylmethionine-dependent methyltransferase activity"/>
    <property type="evidence" value="ECO:0007669"/>
    <property type="project" value="InterPro"/>
</dbReference>
<dbReference type="InterPro" id="IPR029063">
    <property type="entry name" value="SAM-dependent_MTases_sf"/>
</dbReference>
<evidence type="ECO:0000256" key="1">
    <source>
        <dbReference type="ARBA" id="ARBA00022603"/>
    </source>
</evidence>
<proteinExistence type="predicted"/>
<dbReference type="PANTHER" id="PTHR13090:SF1">
    <property type="entry name" value="ARGININE-HYDROXYLASE NDUFAF5, MITOCHONDRIAL"/>
    <property type="match status" value="1"/>
</dbReference>
<dbReference type="EMBL" id="UOEM01000085">
    <property type="protein sequence ID" value="VAW15463.1"/>
    <property type="molecule type" value="Genomic_DNA"/>
</dbReference>
<evidence type="ECO:0000313" key="4">
    <source>
        <dbReference type="EMBL" id="VAW15463.1"/>
    </source>
</evidence>
<accession>A0A3B0TH33</accession>
<dbReference type="PANTHER" id="PTHR13090">
    <property type="entry name" value="ARGININE-HYDROXYLASE NDUFAF5, MITOCHONDRIAL"/>
    <property type="match status" value="1"/>
</dbReference>
<name>A0A3B0TH33_9ZZZZ</name>
<dbReference type="GO" id="GO:0032259">
    <property type="term" value="P:methylation"/>
    <property type="evidence" value="ECO:0007669"/>
    <property type="project" value="UniProtKB-KW"/>
</dbReference>
<keyword evidence="1 4" id="KW-0489">Methyltransferase</keyword>
<protein>
    <submittedName>
        <fullName evidence="4">SAM-dependent methyltransferase, BioC-like</fullName>
    </submittedName>
</protein>
<dbReference type="CDD" id="cd02440">
    <property type="entry name" value="AdoMet_MTases"/>
    <property type="match status" value="1"/>
</dbReference>